<dbReference type="PANTHER" id="PTHR45982">
    <property type="entry name" value="REGULATOR OF CHROMOSOME CONDENSATION"/>
    <property type="match status" value="1"/>
</dbReference>
<proteinExistence type="predicted"/>
<dbReference type="InterPro" id="IPR009091">
    <property type="entry name" value="RCC1/BLIP-II"/>
</dbReference>
<evidence type="ECO:0000256" key="1">
    <source>
        <dbReference type="PROSITE-ProRule" id="PRU00235"/>
    </source>
</evidence>
<accession>A0ABV0QII3</accession>
<dbReference type="Pfam" id="PF13540">
    <property type="entry name" value="RCC1_2"/>
    <property type="match status" value="1"/>
</dbReference>
<dbReference type="SUPFAM" id="SSF50985">
    <property type="entry name" value="RCC1/BLIP-II"/>
    <property type="match status" value="1"/>
</dbReference>
<dbReference type="Proteomes" id="UP001434883">
    <property type="component" value="Unassembled WGS sequence"/>
</dbReference>
<comment type="caution">
    <text evidence="2">The sequence shown here is derived from an EMBL/GenBank/DDBJ whole genome shotgun (WGS) entry which is preliminary data.</text>
</comment>
<dbReference type="InterPro" id="IPR051553">
    <property type="entry name" value="Ran_GTPase-activating"/>
</dbReference>
<protein>
    <submittedName>
        <fullName evidence="2">E3 ubiquitin-protein ligase herc1</fullName>
    </submittedName>
</protein>
<name>A0ABV0QII3_9TELE</name>
<dbReference type="InterPro" id="IPR000408">
    <property type="entry name" value="Reg_chr_condens"/>
</dbReference>
<feature type="non-terminal residue" evidence="2">
    <location>
        <position position="1"/>
    </location>
</feature>
<dbReference type="PROSITE" id="PS00626">
    <property type="entry name" value="RCC1_2"/>
    <property type="match status" value="1"/>
</dbReference>
<dbReference type="Gene3D" id="2.130.10.30">
    <property type="entry name" value="Regulator of chromosome condensation 1/beta-lactamase-inhibitor protein II"/>
    <property type="match status" value="1"/>
</dbReference>
<evidence type="ECO:0000313" key="3">
    <source>
        <dbReference type="Proteomes" id="UP001434883"/>
    </source>
</evidence>
<reference evidence="2 3" key="1">
    <citation type="submission" date="2021-06" db="EMBL/GenBank/DDBJ databases">
        <authorList>
            <person name="Palmer J.M."/>
        </authorList>
    </citation>
    <scope>NUCLEOTIDE SEQUENCE [LARGE SCALE GENOMIC DNA]</scope>
    <source>
        <strain evidence="2 3">XC_2019</strain>
        <tissue evidence="2">Muscle</tissue>
    </source>
</reference>
<gene>
    <name evidence="2" type="primary">HERC1_5</name>
    <name evidence="2" type="ORF">XENOCAPTIV_015909</name>
</gene>
<dbReference type="PROSITE" id="PS50012">
    <property type="entry name" value="RCC1_3"/>
    <property type="match status" value="1"/>
</dbReference>
<sequence>LYEKYSKKKLRHGDSNSRNIPTLVKDISNVGEVSCGSSHTIALSKDGRTVWSFGGGDNGVTCLFYNVLRPSES</sequence>
<feature type="repeat" description="RCC1" evidence="1">
    <location>
        <begin position="1"/>
        <end position="46"/>
    </location>
</feature>
<dbReference type="EMBL" id="JAHRIN010011702">
    <property type="protein sequence ID" value="MEQ2195626.1"/>
    <property type="molecule type" value="Genomic_DNA"/>
</dbReference>
<keyword evidence="3" id="KW-1185">Reference proteome</keyword>
<organism evidence="2 3">
    <name type="scientific">Xenoophorus captivus</name>
    <dbReference type="NCBI Taxonomy" id="1517983"/>
    <lineage>
        <taxon>Eukaryota</taxon>
        <taxon>Metazoa</taxon>
        <taxon>Chordata</taxon>
        <taxon>Craniata</taxon>
        <taxon>Vertebrata</taxon>
        <taxon>Euteleostomi</taxon>
        <taxon>Actinopterygii</taxon>
        <taxon>Neopterygii</taxon>
        <taxon>Teleostei</taxon>
        <taxon>Neoteleostei</taxon>
        <taxon>Acanthomorphata</taxon>
        <taxon>Ovalentaria</taxon>
        <taxon>Atherinomorphae</taxon>
        <taxon>Cyprinodontiformes</taxon>
        <taxon>Goodeidae</taxon>
        <taxon>Xenoophorus</taxon>
    </lineage>
</organism>
<dbReference type="PANTHER" id="PTHR45982:SF11">
    <property type="entry name" value="E3 UBIQUITIN-PROTEIN LIGASE HERC1 ISOFORM X1-RELATED"/>
    <property type="match status" value="1"/>
</dbReference>
<evidence type="ECO:0000313" key="2">
    <source>
        <dbReference type="EMBL" id="MEQ2195626.1"/>
    </source>
</evidence>